<dbReference type="Gene3D" id="1.20.120.530">
    <property type="entry name" value="GntR ligand-binding domain-like"/>
    <property type="match status" value="1"/>
</dbReference>
<evidence type="ECO:0000256" key="1">
    <source>
        <dbReference type="ARBA" id="ARBA00023015"/>
    </source>
</evidence>
<dbReference type="InterPro" id="IPR008920">
    <property type="entry name" value="TF_FadR/GntR_C"/>
</dbReference>
<feature type="domain" description="HTH gntR-type" evidence="4">
    <location>
        <begin position="20"/>
        <end position="87"/>
    </location>
</feature>
<dbReference type="InterPro" id="IPR036390">
    <property type="entry name" value="WH_DNA-bd_sf"/>
</dbReference>
<dbReference type="SUPFAM" id="SSF48008">
    <property type="entry name" value="GntR ligand-binding domain-like"/>
    <property type="match status" value="1"/>
</dbReference>
<evidence type="ECO:0000256" key="3">
    <source>
        <dbReference type="ARBA" id="ARBA00023163"/>
    </source>
</evidence>
<dbReference type="PRINTS" id="PR00035">
    <property type="entry name" value="HTHGNTR"/>
</dbReference>
<evidence type="ECO:0000313" key="6">
    <source>
        <dbReference type="Proteomes" id="UP001320831"/>
    </source>
</evidence>
<evidence type="ECO:0000259" key="4">
    <source>
        <dbReference type="PROSITE" id="PS50949"/>
    </source>
</evidence>
<keyword evidence="6" id="KW-1185">Reference proteome</keyword>
<keyword evidence="1" id="KW-0805">Transcription regulation</keyword>
<dbReference type="SUPFAM" id="SSF46785">
    <property type="entry name" value="Winged helix' DNA-binding domain"/>
    <property type="match status" value="1"/>
</dbReference>
<dbReference type="InterPro" id="IPR011711">
    <property type="entry name" value="GntR_C"/>
</dbReference>
<evidence type="ECO:0000256" key="2">
    <source>
        <dbReference type="ARBA" id="ARBA00023125"/>
    </source>
</evidence>
<dbReference type="Pfam" id="PF00392">
    <property type="entry name" value="GntR"/>
    <property type="match status" value="1"/>
</dbReference>
<dbReference type="RefSeq" id="WP_260904827.1">
    <property type="nucleotide sequence ID" value="NZ_JAOCZP010000005.1"/>
</dbReference>
<organism evidence="5 6">
    <name type="scientific">Chelativorans salis</name>
    <dbReference type="NCBI Taxonomy" id="2978478"/>
    <lineage>
        <taxon>Bacteria</taxon>
        <taxon>Pseudomonadati</taxon>
        <taxon>Pseudomonadota</taxon>
        <taxon>Alphaproteobacteria</taxon>
        <taxon>Hyphomicrobiales</taxon>
        <taxon>Phyllobacteriaceae</taxon>
        <taxon>Chelativorans</taxon>
    </lineage>
</organism>
<gene>
    <name evidence="5" type="ORF">N5A92_16790</name>
</gene>
<name>A0ABT2LQ58_9HYPH</name>
<dbReference type="SMART" id="SM00895">
    <property type="entry name" value="FCD"/>
    <property type="match status" value="1"/>
</dbReference>
<accession>A0ABT2LQ58</accession>
<dbReference type="InterPro" id="IPR000524">
    <property type="entry name" value="Tscrpt_reg_HTH_GntR"/>
</dbReference>
<evidence type="ECO:0000313" key="5">
    <source>
        <dbReference type="EMBL" id="MCT7376690.1"/>
    </source>
</evidence>
<dbReference type="EMBL" id="JAOCZP010000005">
    <property type="protein sequence ID" value="MCT7376690.1"/>
    <property type="molecule type" value="Genomic_DNA"/>
</dbReference>
<sequence length="227" mass="25153">MRQSNDPYAGLSGETIRPIQTLSRIALEAIERLIADGSLKSGDRVNESHLAELLGISRGPVREAVHSLEQMGLLVSVTNRGMFVRALSLEEAQHLYELRSALAGLAGRLIAVRGTDEDINTLIALVHEMDMAVSKDDAETYFRLNLDFHEKLIGAAGNPALQATYQRIVKQLLLMRRRGLVQAHNIRISNEEHRVIVDALRMRDADAAETAMRIHVENGFKRIADAG</sequence>
<dbReference type="Gene3D" id="1.10.10.10">
    <property type="entry name" value="Winged helix-like DNA-binding domain superfamily/Winged helix DNA-binding domain"/>
    <property type="match status" value="1"/>
</dbReference>
<dbReference type="CDD" id="cd07377">
    <property type="entry name" value="WHTH_GntR"/>
    <property type="match status" value="1"/>
</dbReference>
<dbReference type="SMART" id="SM00345">
    <property type="entry name" value="HTH_GNTR"/>
    <property type="match status" value="1"/>
</dbReference>
<dbReference type="Pfam" id="PF07729">
    <property type="entry name" value="FCD"/>
    <property type="match status" value="1"/>
</dbReference>
<keyword evidence="3" id="KW-0804">Transcription</keyword>
<dbReference type="PANTHER" id="PTHR43537">
    <property type="entry name" value="TRANSCRIPTIONAL REGULATOR, GNTR FAMILY"/>
    <property type="match status" value="1"/>
</dbReference>
<keyword evidence="2" id="KW-0238">DNA-binding</keyword>
<proteinExistence type="predicted"/>
<comment type="caution">
    <text evidence="5">The sequence shown here is derived from an EMBL/GenBank/DDBJ whole genome shotgun (WGS) entry which is preliminary data.</text>
</comment>
<protein>
    <submittedName>
        <fullName evidence="5">FCD domain-containing protein</fullName>
    </submittedName>
</protein>
<dbReference type="InterPro" id="IPR036388">
    <property type="entry name" value="WH-like_DNA-bd_sf"/>
</dbReference>
<dbReference type="PANTHER" id="PTHR43537:SF51">
    <property type="entry name" value="HTH-TYPE TRANSCRIPTIONAL REGULATOR LGOR-RELATED"/>
    <property type="match status" value="1"/>
</dbReference>
<dbReference type="PROSITE" id="PS50949">
    <property type="entry name" value="HTH_GNTR"/>
    <property type="match status" value="1"/>
</dbReference>
<reference evidence="5 6" key="1">
    <citation type="submission" date="2022-09" db="EMBL/GenBank/DDBJ databases">
        <title>Chelativorans salina sp. nov., a novel slightly halophilic bacterium isolated from a saline lake sediment enrichment.</title>
        <authorList>
            <person name="Gao L."/>
            <person name="Fang B.-Z."/>
            <person name="Li W.-J."/>
        </authorList>
    </citation>
    <scope>NUCLEOTIDE SEQUENCE [LARGE SCALE GENOMIC DNA]</scope>
    <source>
        <strain evidence="5 6">EGI FJ00035</strain>
    </source>
</reference>
<dbReference type="Proteomes" id="UP001320831">
    <property type="component" value="Unassembled WGS sequence"/>
</dbReference>